<keyword evidence="1" id="KW-1133">Transmembrane helix</keyword>
<organism evidence="2 3">
    <name type="scientific">Moniliophthora roreri</name>
    <name type="common">Frosty pod rot fungus</name>
    <name type="synonym">Monilia roreri</name>
    <dbReference type="NCBI Taxonomy" id="221103"/>
    <lineage>
        <taxon>Eukaryota</taxon>
        <taxon>Fungi</taxon>
        <taxon>Dikarya</taxon>
        <taxon>Basidiomycota</taxon>
        <taxon>Agaricomycotina</taxon>
        <taxon>Agaricomycetes</taxon>
        <taxon>Agaricomycetidae</taxon>
        <taxon>Agaricales</taxon>
        <taxon>Marasmiineae</taxon>
        <taxon>Marasmiaceae</taxon>
        <taxon>Moniliophthora</taxon>
    </lineage>
</organism>
<sequence length="326" mass="35858">MEYSDNSFDAGAVRVTTSFSLAYYLTFSSVVIGPVIVTGIQFLLYGLYIPLFYGALYVLKHRRPGPTRETQLHRISMIILFVLATMGLFINTSRIIWNCSMKFEFVRVNAQDGDFNSKTTRTMDGLMMAVLSLSNIAADTVLIFRCYSIWGFRRRIIVAPAIGCTISNLLGVASMALYLRVGGISDEWFARSRLIIGIFLIVNAAMNVFLTLMVGRIWFITRISVDKQAATRYNLIAALVLESGMLYPFALILDCIVNTNKSMVGWDLHPLLVHVAGIAPTLIIVRAGLGITVEVNHGGFHASDLQAGQTVSGLVVAVNVASVQDV</sequence>
<reference evidence="2 3" key="1">
    <citation type="submission" date="2015-12" db="EMBL/GenBank/DDBJ databases">
        <title>Draft genome sequence of Moniliophthora roreri, the causal agent of frosty pod rot of cacao.</title>
        <authorList>
            <person name="Aime M.C."/>
            <person name="Diaz-Valderrama J.R."/>
            <person name="Kijpornyongpan T."/>
            <person name="Phillips-Mora W."/>
        </authorList>
    </citation>
    <scope>NUCLEOTIDE SEQUENCE [LARGE SCALE GENOMIC DNA]</scope>
    <source>
        <strain evidence="2 3">MCA 2952</strain>
    </source>
</reference>
<dbReference type="AlphaFoldDB" id="A0A0W0F421"/>
<feature type="transmembrane region" description="Helical" evidence="1">
    <location>
        <begin position="194"/>
        <end position="219"/>
    </location>
</feature>
<proteinExistence type="predicted"/>
<feature type="transmembrane region" description="Helical" evidence="1">
    <location>
        <begin position="271"/>
        <end position="289"/>
    </location>
</feature>
<name>A0A0W0F421_MONRR</name>
<dbReference type="EMBL" id="LATX01002352">
    <property type="protein sequence ID" value="KTB31067.1"/>
    <property type="molecule type" value="Genomic_DNA"/>
</dbReference>
<feature type="transmembrane region" description="Helical" evidence="1">
    <location>
        <begin position="125"/>
        <end position="144"/>
    </location>
</feature>
<protein>
    <submittedName>
        <fullName evidence="2">Uncharacterized protein</fullName>
    </submittedName>
</protein>
<evidence type="ECO:0000256" key="1">
    <source>
        <dbReference type="SAM" id="Phobius"/>
    </source>
</evidence>
<accession>A0A0W0F421</accession>
<feature type="transmembrane region" description="Helical" evidence="1">
    <location>
        <begin position="79"/>
        <end position="97"/>
    </location>
</feature>
<evidence type="ECO:0000313" key="3">
    <source>
        <dbReference type="Proteomes" id="UP000054988"/>
    </source>
</evidence>
<gene>
    <name evidence="2" type="ORF">WG66_16345</name>
</gene>
<feature type="transmembrane region" description="Helical" evidence="1">
    <location>
        <begin position="42"/>
        <end position="59"/>
    </location>
</feature>
<keyword evidence="1" id="KW-0472">Membrane</keyword>
<feature type="transmembrane region" description="Helical" evidence="1">
    <location>
        <begin position="156"/>
        <end position="179"/>
    </location>
</feature>
<comment type="caution">
    <text evidence="2">The sequence shown here is derived from an EMBL/GenBank/DDBJ whole genome shotgun (WGS) entry which is preliminary data.</text>
</comment>
<evidence type="ECO:0000313" key="2">
    <source>
        <dbReference type="EMBL" id="KTB31067.1"/>
    </source>
</evidence>
<keyword evidence="1" id="KW-0812">Transmembrane</keyword>
<feature type="transmembrane region" description="Helical" evidence="1">
    <location>
        <begin position="231"/>
        <end position="251"/>
    </location>
</feature>
<dbReference type="Proteomes" id="UP000054988">
    <property type="component" value="Unassembled WGS sequence"/>
</dbReference>